<evidence type="ECO:0000313" key="4">
    <source>
        <dbReference type="Proteomes" id="UP001528672"/>
    </source>
</evidence>
<evidence type="ECO:0000313" key="3">
    <source>
        <dbReference type="EMBL" id="MDD0815932.1"/>
    </source>
</evidence>
<dbReference type="EMBL" id="JAQSIO010000005">
    <property type="protein sequence ID" value="MDD0815932.1"/>
    <property type="molecule type" value="Genomic_DNA"/>
</dbReference>
<dbReference type="Pfam" id="PF02622">
    <property type="entry name" value="DUF179"/>
    <property type="match status" value="1"/>
</dbReference>
<dbReference type="InterPro" id="IPR003774">
    <property type="entry name" value="AlgH-like"/>
</dbReference>
<accession>A0ABT5MH82</accession>
<dbReference type="SUPFAM" id="SSF143456">
    <property type="entry name" value="VC0467-like"/>
    <property type="match status" value="1"/>
</dbReference>
<dbReference type="HAMAP" id="MF_00758">
    <property type="entry name" value="UPF0301"/>
    <property type="match status" value="1"/>
</dbReference>
<keyword evidence="4" id="KW-1185">Reference proteome</keyword>
<gene>
    <name evidence="3" type="ORF">PSQ39_14945</name>
</gene>
<organism evidence="3 4">
    <name type="scientific">Curvibacter microcysteis</name>
    <dbReference type="NCBI Taxonomy" id="3026419"/>
    <lineage>
        <taxon>Bacteria</taxon>
        <taxon>Pseudomonadati</taxon>
        <taxon>Pseudomonadota</taxon>
        <taxon>Betaproteobacteria</taxon>
        <taxon>Burkholderiales</taxon>
        <taxon>Comamonadaceae</taxon>
        <taxon>Curvibacter</taxon>
    </lineage>
</organism>
<evidence type="ECO:0000256" key="1">
    <source>
        <dbReference type="ARBA" id="ARBA00009600"/>
    </source>
</evidence>
<reference evidence="3 4" key="1">
    <citation type="submission" date="2023-02" db="EMBL/GenBank/DDBJ databases">
        <title>Bacterial whole genome sequence for Curvibacter sp. HBC28.</title>
        <authorList>
            <person name="Le V."/>
            <person name="Ko S.-R."/>
            <person name="Ahn C.-Y."/>
            <person name="Oh H.-M."/>
        </authorList>
    </citation>
    <scope>NUCLEOTIDE SEQUENCE [LARGE SCALE GENOMIC DNA]</scope>
    <source>
        <strain evidence="3 4">HBC28</strain>
    </source>
</reference>
<dbReference type="RefSeq" id="WP_273927623.1">
    <property type="nucleotide sequence ID" value="NZ_JAQSIO010000005.1"/>
</dbReference>
<comment type="similarity">
    <text evidence="1 2">Belongs to the UPF0301 (AlgH) family.</text>
</comment>
<dbReference type="Proteomes" id="UP001528672">
    <property type="component" value="Unassembled WGS sequence"/>
</dbReference>
<protein>
    <recommendedName>
        <fullName evidence="2">UPF0301 protein PSQ39_14945</fullName>
    </recommendedName>
</protein>
<comment type="caution">
    <text evidence="3">The sequence shown here is derived from an EMBL/GenBank/DDBJ whole genome shotgun (WGS) entry which is preliminary data.</text>
</comment>
<dbReference type="Gene3D" id="3.40.1740.10">
    <property type="entry name" value="VC0467-like"/>
    <property type="match status" value="1"/>
</dbReference>
<dbReference type="PANTHER" id="PTHR30327">
    <property type="entry name" value="UNCHARACTERIZED PROTEIN YQGE"/>
    <property type="match status" value="1"/>
</dbReference>
<dbReference type="PANTHER" id="PTHR30327:SF1">
    <property type="entry name" value="UPF0301 PROTEIN YQGE"/>
    <property type="match status" value="1"/>
</dbReference>
<dbReference type="NCBIfam" id="NF001266">
    <property type="entry name" value="PRK00228.1-1"/>
    <property type="match status" value="1"/>
</dbReference>
<sequence>MPSDSAPINLTNHFLIAMPGLEDEAFARSVVYLCEHSERGALGLIINKPSDISLKALFDKVDLSLRRTDLSEAPVLHGGPVQTERGFVLHDAMLAGTPEADQSAYASTMSIPGGLEMTTSRDVLEALSTGAGPRRVIVTLGYSSWGGGQLESELAENNWLTVDADSRLIFETPIHERYDQALALLGLQSWMLSPEAGHA</sequence>
<name>A0ABT5MH82_9BURK</name>
<proteinExistence type="inferred from homology"/>
<evidence type="ECO:0000256" key="2">
    <source>
        <dbReference type="HAMAP-Rule" id="MF_00758"/>
    </source>
</evidence>